<keyword evidence="2" id="KW-1185">Reference proteome</keyword>
<sequence length="118" mass="13390">MWLFLPHSKSKARLLPLEQSKAILKEKIAFSCLEKWPLFCGGMDSIALLQKSALFSGMPHPLCIITDVGHPKKISSVFGWCFRFMNVLHSTREGLLCFTLRVISFKATSYQLCRVPCI</sequence>
<evidence type="ECO:0000313" key="2">
    <source>
        <dbReference type="Proteomes" id="UP001497444"/>
    </source>
</evidence>
<dbReference type="Proteomes" id="UP001497444">
    <property type="component" value="Chromosome 13"/>
</dbReference>
<protein>
    <submittedName>
        <fullName evidence="1">Uncharacterized protein</fullName>
    </submittedName>
</protein>
<proteinExistence type="predicted"/>
<gene>
    <name evidence="1" type="ORF">CSSPJE1EN1_LOCUS6517</name>
</gene>
<dbReference type="EMBL" id="OZ020108">
    <property type="protein sequence ID" value="CAK9261039.1"/>
    <property type="molecule type" value="Genomic_DNA"/>
</dbReference>
<accession>A0ABP0W2P8</accession>
<name>A0ABP0W2P8_9BRYO</name>
<reference evidence="1" key="1">
    <citation type="submission" date="2024-02" db="EMBL/GenBank/DDBJ databases">
        <authorList>
            <consortium name="ELIXIR-Norway"/>
            <consortium name="Elixir Norway"/>
        </authorList>
    </citation>
    <scope>NUCLEOTIDE SEQUENCE</scope>
</reference>
<evidence type="ECO:0000313" key="1">
    <source>
        <dbReference type="EMBL" id="CAK9261039.1"/>
    </source>
</evidence>
<organism evidence="1 2">
    <name type="scientific">Sphagnum jensenii</name>
    <dbReference type="NCBI Taxonomy" id="128206"/>
    <lineage>
        <taxon>Eukaryota</taxon>
        <taxon>Viridiplantae</taxon>
        <taxon>Streptophyta</taxon>
        <taxon>Embryophyta</taxon>
        <taxon>Bryophyta</taxon>
        <taxon>Sphagnophytina</taxon>
        <taxon>Sphagnopsida</taxon>
        <taxon>Sphagnales</taxon>
        <taxon>Sphagnaceae</taxon>
        <taxon>Sphagnum</taxon>
    </lineage>
</organism>